<name>A0ABY4SC80_AQUTE</name>
<dbReference type="PROSITE" id="PS51186">
    <property type="entry name" value="GNAT"/>
    <property type="match status" value="1"/>
</dbReference>
<evidence type="ECO:0000259" key="3">
    <source>
        <dbReference type="PROSITE" id="PS51186"/>
    </source>
</evidence>
<keyword evidence="1" id="KW-0808">Transferase</keyword>
<proteinExistence type="predicted"/>
<keyword evidence="5" id="KW-1185">Reference proteome</keyword>
<keyword evidence="2" id="KW-0012">Acyltransferase</keyword>
<evidence type="ECO:0000313" key="5">
    <source>
        <dbReference type="Proteomes" id="UP001056201"/>
    </source>
</evidence>
<dbReference type="InterPro" id="IPR000182">
    <property type="entry name" value="GNAT_dom"/>
</dbReference>
<evidence type="ECO:0000256" key="2">
    <source>
        <dbReference type="ARBA" id="ARBA00023315"/>
    </source>
</evidence>
<gene>
    <name evidence="4" type="ORF">MW290_24985</name>
</gene>
<feature type="domain" description="N-acetyltransferase" evidence="3">
    <location>
        <begin position="2"/>
        <end position="169"/>
    </location>
</feature>
<dbReference type="EMBL" id="CP097636">
    <property type="protein sequence ID" value="URI08834.1"/>
    <property type="molecule type" value="Genomic_DNA"/>
</dbReference>
<dbReference type="PANTHER" id="PTHR43877">
    <property type="entry name" value="AMINOALKYLPHOSPHONATE N-ACETYLTRANSFERASE-RELATED-RELATED"/>
    <property type="match status" value="1"/>
</dbReference>
<sequence length="171" mass="18521">MTALRLLQPADAPAYKRLREEMLAAFPQAFTSDAESARLRPADSYADRLRAGDGGFTLGIEAAGELVGALTCEIPTRLKERHLGHLVAMMVAPAHQGRGLGRQLLAATVARARQHGGLLQLTLSVTRGNEAAVRLYEDAGFQTYGCLPEAVRLADGQLFDKLLMRLPLQQT</sequence>
<dbReference type="InterPro" id="IPR050832">
    <property type="entry name" value="Bact_Acetyltransf"/>
</dbReference>
<dbReference type="RefSeq" id="WP_250197054.1">
    <property type="nucleotide sequence ID" value="NZ_CP097636.1"/>
</dbReference>
<dbReference type="InterPro" id="IPR016181">
    <property type="entry name" value="Acyl_CoA_acyltransferase"/>
</dbReference>
<evidence type="ECO:0000256" key="1">
    <source>
        <dbReference type="ARBA" id="ARBA00022679"/>
    </source>
</evidence>
<organism evidence="4 5">
    <name type="scientific">Aquincola tertiaricarbonis</name>
    <dbReference type="NCBI Taxonomy" id="391953"/>
    <lineage>
        <taxon>Bacteria</taxon>
        <taxon>Pseudomonadati</taxon>
        <taxon>Pseudomonadota</taxon>
        <taxon>Betaproteobacteria</taxon>
        <taxon>Burkholderiales</taxon>
        <taxon>Sphaerotilaceae</taxon>
        <taxon>Aquincola</taxon>
    </lineage>
</organism>
<dbReference type="CDD" id="cd04301">
    <property type="entry name" value="NAT_SF"/>
    <property type="match status" value="1"/>
</dbReference>
<dbReference type="Gene3D" id="3.40.630.30">
    <property type="match status" value="1"/>
</dbReference>
<protein>
    <submittedName>
        <fullName evidence="4">GNAT family N-acetyltransferase</fullName>
    </submittedName>
</protein>
<evidence type="ECO:0000313" key="4">
    <source>
        <dbReference type="EMBL" id="URI08834.1"/>
    </source>
</evidence>
<reference evidence="4" key="1">
    <citation type="submission" date="2022-05" db="EMBL/GenBank/DDBJ databases">
        <title>An RpoN-dependent PEP-CTERM gene is involved in floc formation of an Aquincola tertiaricarbonis strain.</title>
        <authorList>
            <person name="Qiu D."/>
            <person name="Xia M."/>
        </authorList>
    </citation>
    <scope>NUCLEOTIDE SEQUENCE</scope>
    <source>
        <strain evidence="4">RN12</strain>
    </source>
</reference>
<dbReference type="Proteomes" id="UP001056201">
    <property type="component" value="Chromosome 2"/>
</dbReference>
<dbReference type="Pfam" id="PF00583">
    <property type="entry name" value="Acetyltransf_1"/>
    <property type="match status" value="1"/>
</dbReference>
<dbReference type="PANTHER" id="PTHR43877:SF2">
    <property type="entry name" value="AMINOALKYLPHOSPHONATE N-ACETYLTRANSFERASE-RELATED"/>
    <property type="match status" value="1"/>
</dbReference>
<accession>A0ABY4SC80</accession>
<dbReference type="SUPFAM" id="SSF55729">
    <property type="entry name" value="Acyl-CoA N-acyltransferases (Nat)"/>
    <property type="match status" value="1"/>
</dbReference>